<protein>
    <submittedName>
        <fullName evidence="1">Putative ovule protein</fullName>
    </submittedName>
</protein>
<accession>A0A0V0HB08</accession>
<name>A0A0V0HB08_SOLCH</name>
<reference evidence="1" key="1">
    <citation type="submission" date="2015-12" db="EMBL/GenBank/DDBJ databases">
        <title>Gene expression during late stages of embryo sac development: a critical building block for successful pollen-pistil interactions.</title>
        <authorList>
            <person name="Liu Y."/>
            <person name="Joly V."/>
            <person name="Sabar M."/>
            <person name="Matton D.P."/>
        </authorList>
    </citation>
    <scope>NUCLEOTIDE SEQUENCE</scope>
</reference>
<sequence length="71" mass="8590">MIMLYNRIIKFLLLMNILRKSNCHHLWLHQLIQLHMQLEMEVLNQQMKQLHIFGDYNCQILTVEKAANKLS</sequence>
<organism evidence="1">
    <name type="scientific">Solanum chacoense</name>
    <name type="common">Chaco potato</name>
    <dbReference type="NCBI Taxonomy" id="4108"/>
    <lineage>
        <taxon>Eukaryota</taxon>
        <taxon>Viridiplantae</taxon>
        <taxon>Streptophyta</taxon>
        <taxon>Embryophyta</taxon>
        <taxon>Tracheophyta</taxon>
        <taxon>Spermatophyta</taxon>
        <taxon>Magnoliopsida</taxon>
        <taxon>eudicotyledons</taxon>
        <taxon>Gunneridae</taxon>
        <taxon>Pentapetalae</taxon>
        <taxon>asterids</taxon>
        <taxon>lamiids</taxon>
        <taxon>Solanales</taxon>
        <taxon>Solanaceae</taxon>
        <taxon>Solanoideae</taxon>
        <taxon>Solaneae</taxon>
        <taxon>Solanum</taxon>
    </lineage>
</organism>
<dbReference type="EMBL" id="GEDG01022709">
    <property type="protein sequence ID" value="JAP17290.1"/>
    <property type="molecule type" value="Transcribed_RNA"/>
</dbReference>
<proteinExistence type="predicted"/>
<dbReference type="AlphaFoldDB" id="A0A0V0HB08"/>
<evidence type="ECO:0000313" key="1">
    <source>
        <dbReference type="EMBL" id="JAP17290.1"/>
    </source>
</evidence>